<dbReference type="EnsemblPlants" id="Solyc09g010568.1.1">
    <property type="protein sequence ID" value="Solyc09g010568.1.1"/>
    <property type="gene ID" value="Solyc09g010568.1"/>
</dbReference>
<evidence type="ECO:0000313" key="2">
    <source>
        <dbReference type="Proteomes" id="UP000004994"/>
    </source>
</evidence>
<dbReference type="InParanoid" id="A0A3Q7ITZ7"/>
<proteinExistence type="predicted"/>
<name>A0A3Q7ITZ7_SOLLC</name>
<dbReference type="Gramene" id="Solyc09g010568.1.1">
    <property type="protein sequence ID" value="Solyc09g010568.1.1"/>
    <property type="gene ID" value="Solyc09g010568.1"/>
</dbReference>
<accession>A0A3Q7ITZ7</accession>
<protein>
    <submittedName>
        <fullName evidence="1">Uncharacterized protein</fullName>
    </submittedName>
</protein>
<organism evidence="1">
    <name type="scientific">Solanum lycopersicum</name>
    <name type="common">Tomato</name>
    <name type="synonym">Lycopersicon esculentum</name>
    <dbReference type="NCBI Taxonomy" id="4081"/>
    <lineage>
        <taxon>Eukaryota</taxon>
        <taxon>Viridiplantae</taxon>
        <taxon>Streptophyta</taxon>
        <taxon>Embryophyta</taxon>
        <taxon>Tracheophyta</taxon>
        <taxon>Spermatophyta</taxon>
        <taxon>Magnoliopsida</taxon>
        <taxon>eudicotyledons</taxon>
        <taxon>Gunneridae</taxon>
        <taxon>Pentapetalae</taxon>
        <taxon>asterids</taxon>
        <taxon>lamiids</taxon>
        <taxon>Solanales</taxon>
        <taxon>Solanaceae</taxon>
        <taxon>Solanoideae</taxon>
        <taxon>Solaneae</taxon>
        <taxon>Solanum</taxon>
        <taxon>Solanum subgen. Lycopersicon</taxon>
    </lineage>
</organism>
<reference evidence="1" key="2">
    <citation type="submission" date="2019-01" db="UniProtKB">
        <authorList>
            <consortium name="EnsemblPlants"/>
        </authorList>
    </citation>
    <scope>IDENTIFICATION</scope>
    <source>
        <strain evidence="1">cv. Heinz 1706</strain>
    </source>
</reference>
<reference evidence="1" key="1">
    <citation type="journal article" date="2012" name="Nature">
        <title>The tomato genome sequence provides insights into fleshy fruit evolution.</title>
        <authorList>
            <consortium name="Tomato Genome Consortium"/>
        </authorList>
    </citation>
    <scope>NUCLEOTIDE SEQUENCE [LARGE SCALE GENOMIC DNA]</scope>
    <source>
        <strain evidence="1">cv. Heinz 1706</strain>
    </source>
</reference>
<keyword evidence="2" id="KW-1185">Reference proteome</keyword>
<dbReference type="AlphaFoldDB" id="A0A3Q7ITZ7"/>
<sequence length="115" mass="13272">MKCASSPSGFFGLSLGTPLPFHHRNAEQDTGVVSLPGKEKCQKKHIILSLILHLLYARTSHMNSFLRDNHSAQETSRKRSCRLFWRRITQLGISRVRSGDIYNSLLHFDKCWLYK</sequence>
<evidence type="ECO:0000313" key="1">
    <source>
        <dbReference type="EnsemblPlants" id="Solyc09g010568.1.1"/>
    </source>
</evidence>
<dbReference type="Proteomes" id="UP000004994">
    <property type="component" value="Chromosome 9"/>
</dbReference>